<keyword evidence="2" id="KW-0808">Transferase</keyword>
<evidence type="ECO:0000313" key="3">
    <source>
        <dbReference type="Proteomes" id="UP001497744"/>
    </source>
</evidence>
<comment type="caution">
    <text evidence="2">The sequence shown here is derived from an EMBL/GenBank/DDBJ whole genome shotgun (WGS) entry which is preliminary data.</text>
</comment>
<organism evidence="2 3">
    <name type="scientific">Babesia caballi</name>
    <dbReference type="NCBI Taxonomy" id="5871"/>
    <lineage>
        <taxon>Eukaryota</taxon>
        <taxon>Sar</taxon>
        <taxon>Alveolata</taxon>
        <taxon>Apicomplexa</taxon>
        <taxon>Aconoidasida</taxon>
        <taxon>Piroplasmida</taxon>
        <taxon>Babesiidae</taxon>
        <taxon>Babesia</taxon>
    </lineage>
</organism>
<name>A0AAV4LZH0_BABCB</name>
<dbReference type="EMBL" id="BPLF01000004">
    <property type="protein sequence ID" value="GIX65040.1"/>
    <property type="molecule type" value="Genomic_DNA"/>
</dbReference>
<dbReference type="Proteomes" id="UP001497744">
    <property type="component" value="Unassembled WGS sequence"/>
</dbReference>
<gene>
    <name evidence="2" type="ORF">BcabD6B2_44750</name>
</gene>
<dbReference type="GeneID" id="94196521"/>
<feature type="region of interest" description="Disordered" evidence="1">
    <location>
        <begin position="986"/>
        <end position="1029"/>
    </location>
</feature>
<keyword evidence="2" id="KW-0418">Kinase</keyword>
<proteinExistence type="predicted"/>
<accession>A0AAV4LZH0</accession>
<evidence type="ECO:0000256" key="1">
    <source>
        <dbReference type="SAM" id="MobiDB-lite"/>
    </source>
</evidence>
<reference evidence="2 3" key="1">
    <citation type="submission" date="2021-06" db="EMBL/GenBank/DDBJ databases">
        <title>Genome sequence of Babesia caballi.</title>
        <authorList>
            <person name="Yamagishi J."/>
            <person name="Kidaka T."/>
            <person name="Ochi A."/>
        </authorList>
    </citation>
    <scope>NUCLEOTIDE SEQUENCE [LARGE SCALE GENOMIC DNA]</scope>
    <source>
        <strain evidence="2">USDA-D6B2</strain>
    </source>
</reference>
<feature type="region of interest" description="Disordered" evidence="1">
    <location>
        <begin position="25"/>
        <end position="49"/>
    </location>
</feature>
<feature type="region of interest" description="Disordered" evidence="1">
    <location>
        <begin position="530"/>
        <end position="555"/>
    </location>
</feature>
<feature type="compositionally biased region" description="Basic residues" evidence="1">
    <location>
        <begin position="1007"/>
        <end position="1017"/>
    </location>
</feature>
<feature type="region of interest" description="Disordered" evidence="1">
    <location>
        <begin position="792"/>
        <end position="814"/>
    </location>
</feature>
<evidence type="ECO:0000313" key="2">
    <source>
        <dbReference type="EMBL" id="GIX65040.1"/>
    </source>
</evidence>
<sequence length="1321" mass="146640">MMITLLTTTHQGTLGRRVIAGAHVSSQQPAIRGPATNKPAGATSTSSSPTTSASLCSHACASRQFSPCSALCTCKAAPNPSAAAWTATCAASAEQRPRRPNAPHSEARRPPPWLSPNAPPRLVVVLLVVSGLQHLAQLGVPLLALSRHDAAQQRKVSRRENLHHLVASELHHELLNHPANVHLGLLTAALVVEHAHQQRSQPLHAVPAQLDDADASELHELNVKLEVILGQHAEGEGEDLSEVVLHGVLTVPSQEPRKAPDEHNLHGLGGLAGEGQHRQLEHVANLLELEVADAVVDAEGAAARVVVGCGGVDHGVDDERLDQRLGELLGGGAVDALLLHRLEEAGEGADAGDAVLGVLLRLLRGLGLRGEVQRLRKDKQPVDAARLLDVDGAGLHDWLRNGGRGTAVAQRKGLFDLGGQRLAAALQRQVHVLGGLPLRQDQPVTVHLQLQLVVDRGQERPRYLNQRHDVALAAHQRGLEGRQVFRQHGGVAEAPAVGNGSEKRVLHRVHSRLHVAALGVERHFQGHEALHQQPDQPGGHPAQVGARGDDPARNDGALHAAVQQPQHVLEELEVVGLERGLAVGRARNHRHEDVVERGDHRVVGASGVRHGGVPRRVDGGALHYLRLERLNVPQSRHEVLQIHLQRRPLQLPLQHRQHVHPRVGSVARRGDGDGVERLKRHEPQVLLEAESLHVEPEAVLQVLGNDAGHLLGDVHRAREERRENGLGLRRIGRVQAHALAPLFFIVRLERNGEYLAPHGPAARGRLRHGRDPVHRVVDVVQAVQHPAALRPEEVEAERRQDLEAEHEVELREEPAHDQRDGLVQVLVGVAEQILEGPGQAGQELAVVARRHEVLKGGEVAVQLRQVLRLPHQPLHTRVAVGVAPRLRVQQGQNLLLEELVDDARLAVVPGDAPRRADALRDAVHELHLLFAVRLVRRAVRVPAETPVEEHLHERFGQRPHVAAHYFAAVPRVQVHQRREGRERLRLHHAGGVLPQRQRHLDDQPQAVRRRQGRQRRYQPHELPQPDRLRGGLEHLGAELHDLGDQHPIPAVDDPRDKRQLRVARPRLPLAREFPEAPVHGGDYHLEHGHGVAVQVVAIRRYRQGQRALKHMLQPADGDCQPLVALHRKIRREQAADVRRQAAPARLHQLPQRRRPVQHVDHGAEYLPFHGEDHRVEHLQPRFRDQEQPLEGDGRRVLIGIPALRRVPDRLVELLGDAVHGALDDWVQLPQCLPVRFREVQVDVQVHRRHRRADQHQRIKRRLLDPLEAPRSHVLLVYDHIFLLDYRVDAVGDRVVAERRAPLDPVDQIRDDLRYRLLRHHG</sequence>
<protein>
    <submittedName>
        <fullName evidence="2">PAS domain-containing sensor histidine kinase</fullName>
    </submittedName>
</protein>
<dbReference type="RefSeq" id="XP_067717109.1">
    <property type="nucleotide sequence ID" value="XM_067861008.1"/>
</dbReference>
<feature type="region of interest" description="Disordered" evidence="1">
    <location>
        <begin position="94"/>
        <end position="115"/>
    </location>
</feature>
<keyword evidence="3" id="KW-1185">Reference proteome</keyword>
<dbReference type="GO" id="GO:0016301">
    <property type="term" value="F:kinase activity"/>
    <property type="evidence" value="ECO:0007669"/>
    <property type="project" value="UniProtKB-KW"/>
</dbReference>